<dbReference type="OrthoDB" id="196717at2759"/>
<comment type="subcellular location">
    <subcellularLocation>
        <location evidence="1">Membrane</location>
    </subcellularLocation>
</comment>
<evidence type="ECO:0000313" key="6">
    <source>
        <dbReference type="Proteomes" id="UP000887568"/>
    </source>
</evidence>
<dbReference type="PANTHER" id="PTHR10414">
    <property type="entry name" value="ETHANOLAMINEPHOSPHOTRANSFERASE"/>
    <property type="match status" value="1"/>
</dbReference>
<evidence type="ECO:0000256" key="3">
    <source>
        <dbReference type="ARBA" id="ARBA00023136"/>
    </source>
</evidence>
<dbReference type="PANTHER" id="PTHR10414:SF37">
    <property type="entry name" value="BB IN A BOXCAR, ISOFORM C"/>
    <property type="match status" value="1"/>
</dbReference>
<dbReference type="AlphaFoldDB" id="A0A914AGC9"/>
<comment type="similarity">
    <text evidence="2">Belongs to the CDP-alcohol phosphatidyltransferase class-I family.</text>
</comment>
<dbReference type="EnsemblMetazoa" id="XM_038206511.1">
    <property type="protein sequence ID" value="XP_038062439.1"/>
    <property type="gene ID" value="LOC119732933"/>
</dbReference>
<keyword evidence="4" id="KW-0812">Transmembrane</keyword>
<feature type="transmembrane region" description="Helical" evidence="4">
    <location>
        <begin position="275"/>
        <end position="296"/>
    </location>
</feature>
<keyword evidence="6" id="KW-1185">Reference proteome</keyword>
<dbReference type="GO" id="GO:0005789">
    <property type="term" value="C:endoplasmic reticulum membrane"/>
    <property type="evidence" value="ECO:0007669"/>
    <property type="project" value="TreeGrafter"/>
</dbReference>
<evidence type="ECO:0000256" key="2">
    <source>
        <dbReference type="ARBA" id="ARBA00010441"/>
    </source>
</evidence>
<keyword evidence="4" id="KW-1133">Transmembrane helix</keyword>
<sequence>MGKNRKQVGGVWWWSRTGGEAHADADGCMTPAVSKSSRFPPCGNDTFLSLWLFKKKNLTMFSDEIRTEEQINHLNRHEYTRTGRTFVEPFMEPYWWWPVADLVPRTINANVISVFGVILNIISTVVLMYYAPTATEEAPRWAYSLAGVNIFLFQTCDSVDGRQCLRYKTKLNWHLQLAELFDHACDSITKVCVTIEFGICMKIGGRPELFVPFMLTAMFMFFTAHWQTYISGLVRFTTFDVLEAQQALCFGYLATAVMGPDIWAKKAFALEWRELIIIATAMSSILKFFNQAAFVWGRGHRVTVAGTSMLGPSLHIATAFLLTIVTKVMTNLYERQPCVFLIIFGLIEAKMSNQFMTAYMYKSKVKLLDSTLLGPLILCVNHLLNEPIQGYALLWIVMVYCAADWLLYFRRVSLGMCRLLQVTCFGSYKFED</sequence>
<feature type="transmembrane region" description="Helical" evidence="4">
    <location>
        <begin position="209"/>
        <end position="229"/>
    </location>
</feature>
<dbReference type="Proteomes" id="UP000887568">
    <property type="component" value="Unplaced"/>
</dbReference>
<dbReference type="PIRSF" id="PIRSF015665">
    <property type="entry name" value="CHOPT"/>
    <property type="match status" value="1"/>
</dbReference>
<evidence type="ECO:0000256" key="1">
    <source>
        <dbReference type="ARBA" id="ARBA00004370"/>
    </source>
</evidence>
<reference evidence="5" key="1">
    <citation type="submission" date="2022-11" db="UniProtKB">
        <authorList>
            <consortium name="EnsemblMetazoa"/>
        </authorList>
    </citation>
    <scope>IDENTIFICATION</scope>
</reference>
<dbReference type="InterPro" id="IPR043130">
    <property type="entry name" value="CDP-OH_PTrfase_TM_dom"/>
</dbReference>
<evidence type="ECO:0000256" key="4">
    <source>
        <dbReference type="SAM" id="Phobius"/>
    </source>
</evidence>
<dbReference type="Gene3D" id="1.20.120.1760">
    <property type="match status" value="1"/>
</dbReference>
<name>A0A914AGC9_PATMI</name>
<feature type="transmembrane region" description="Helical" evidence="4">
    <location>
        <begin position="111"/>
        <end position="131"/>
    </location>
</feature>
<dbReference type="RefSeq" id="XP_038062439.1">
    <property type="nucleotide sequence ID" value="XM_038206511.1"/>
</dbReference>
<evidence type="ECO:0000313" key="5">
    <source>
        <dbReference type="EnsemblMetazoa" id="XP_038062439.1"/>
    </source>
</evidence>
<dbReference type="InterPro" id="IPR014472">
    <property type="entry name" value="CHOPT"/>
</dbReference>
<dbReference type="GO" id="GO:0005794">
    <property type="term" value="C:Golgi apparatus"/>
    <property type="evidence" value="ECO:0007669"/>
    <property type="project" value="TreeGrafter"/>
</dbReference>
<feature type="transmembrane region" description="Helical" evidence="4">
    <location>
        <begin position="390"/>
        <end position="409"/>
    </location>
</feature>
<feature type="transmembrane region" description="Helical" evidence="4">
    <location>
        <begin position="302"/>
        <end position="325"/>
    </location>
</feature>
<dbReference type="GO" id="GO:0004142">
    <property type="term" value="F:diacylglycerol cholinephosphotransferase activity"/>
    <property type="evidence" value="ECO:0007669"/>
    <property type="project" value="TreeGrafter"/>
</dbReference>
<protein>
    <submittedName>
        <fullName evidence="5">Uncharacterized protein</fullName>
    </submittedName>
</protein>
<dbReference type="GeneID" id="119732933"/>
<organism evidence="5 6">
    <name type="scientific">Patiria miniata</name>
    <name type="common">Bat star</name>
    <name type="synonym">Asterina miniata</name>
    <dbReference type="NCBI Taxonomy" id="46514"/>
    <lineage>
        <taxon>Eukaryota</taxon>
        <taxon>Metazoa</taxon>
        <taxon>Echinodermata</taxon>
        <taxon>Eleutherozoa</taxon>
        <taxon>Asterozoa</taxon>
        <taxon>Asteroidea</taxon>
        <taxon>Valvatacea</taxon>
        <taxon>Valvatida</taxon>
        <taxon>Asterinidae</taxon>
        <taxon>Patiria</taxon>
    </lineage>
</organism>
<accession>A0A914AGC9</accession>
<dbReference type="GO" id="GO:0004307">
    <property type="term" value="F:ethanolaminephosphotransferase activity"/>
    <property type="evidence" value="ECO:0007669"/>
    <property type="project" value="TreeGrafter"/>
</dbReference>
<proteinExistence type="inferred from homology"/>
<dbReference type="GO" id="GO:0006646">
    <property type="term" value="P:phosphatidylethanolamine biosynthetic process"/>
    <property type="evidence" value="ECO:0007669"/>
    <property type="project" value="TreeGrafter"/>
</dbReference>
<keyword evidence="3 4" id="KW-0472">Membrane</keyword>